<comment type="caution">
    <text evidence="2">The sequence shown here is derived from an EMBL/GenBank/DDBJ whole genome shotgun (WGS) entry which is preliminary data.</text>
</comment>
<protein>
    <submittedName>
        <fullName evidence="2">Clostripain family protein</fullName>
    </submittedName>
</protein>
<dbReference type="PANTHER" id="PTHR37835">
    <property type="entry name" value="ALPHA-CLOSTRIPAIN"/>
    <property type="match status" value="1"/>
</dbReference>
<keyword evidence="3" id="KW-1185">Reference proteome</keyword>
<gene>
    <name evidence="2" type="ORF">H8744_11020</name>
</gene>
<dbReference type="PANTHER" id="PTHR37835:SF1">
    <property type="entry name" value="ALPHA-CLOSTRIPAIN"/>
    <property type="match status" value="1"/>
</dbReference>
<feature type="chain" id="PRO_5038843962" evidence="1">
    <location>
        <begin position="19"/>
        <end position="389"/>
    </location>
</feature>
<keyword evidence="1" id="KW-0732">Signal</keyword>
<feature type="signal peptide" evidence="1">
    <location>
        <begin position="1"/>
        <end position="18"/>
    </location>
</feature>
<dbReference type="EMBL" id="JACRTF010000001">
    <property type="protein sequence ID" value="MBC8593769.1"/>
    <property type="molecule type" value="Genomic_DNA"/>
</dbReference>
<dbReference type="RefSeq" id="WP_262434875.1">
    <property type="nucleotide sequence ID" value="NZ_JACRTF010000001.1"/>
</dbReference>
<dbReference type="InterPro" id="IPR005077">
    <property type="entry name" value="Peptidase_C11"/>
</dbReference>
<dbReference type="PROSITE" id="PS51257">
    <property type="entry name" value="PROKAR_LIPOPROTEIN"/>
    <property type="match status" value="1"/>
</dbReference>
<dbReference type="Proteomes" id="UP000651085">
    <property type="component" value="Unassembled WGS sequence"/>
</dbReference>
<organism evidence="2 3">
    <name type="scientific">Jilunia laotingensis</name>
    <dbReference type="NCBI Taxonomy" id="2763675"/>
    <lineage>
        <taxon>Bacteria</taxon>
        <taxon>Pseudomonadati</taxon>
        <taxon>Bacteroidota</taxon>
        <taxon>Bacteroidia</taxon>
        <taxon>Bacteroidales</taxon>
        <taxon>Bacteroidaceae</taxon>
        <taxon>Jilunia</taxon>
    </lineage>
</organism>
<evidence type="ECO:0000313" key="3">
    <source>
        <dbReference type="Proteomes" id="UP000651085"/>
    </source>
</evidence>
<dbReference type="Pfam" id="PF03415">
    <property type="entry name" value="Peptidase_C11"/>
    <property type="match status" value="1"/>
</dbReference>
<name>A0A926F8F1_9BACT</name>
<evidence type="ECO:0000313" key="2">
    <source>
        <dbReference type="EMBL" id="MBC8593769.1"/>
    </source>
</evidence>
<sequence length="389" mass="44235">MRQTFKCIFLFLSFFIVACENEDIPVTPSKSEQTVLMYLPWANNLLPFFETNISDMESVVARNILQNERIIVFLSTTATKASLFELKYEKGKCVRIPLKEYDNPAFTTVNGIAGILNDAKSFAPARRYAMTIGCHGMGWIPVSSPASRSIGEKEYWEYEGVPLTRYFGGTEKEYQTDISTLAEGIAQAGIKMEYILFDDCYMSSIEVAYDLKEVADYLIACPTEIMAYGMPYAEIGPYLFGDVDYENISNAFLRFYKSYSDMPCGTIGITFCPELDNLASVMKKVNDRFALDTHINYQIQRMDGYSPVRFFDFGDYVSKLCKDPELMAEFEAQFERTVPGKYKKHTEYYYSMSMGKVKVNTYSGITTSESSVSSSTQSITETSWYKATH</sequence>
<proteinExistence type="predicted"/>
<accession>A0A926F8F1</accession>
<dbReference type="Gene3D" id="3.40.50.11970">
    <property type="match status" value="1"/>
</dbReference>
<evidence type="ECO:0000256" key="1">
    <source>
        <dbReference type="SAM" id="SignalP"/>
    </source>
</evidence>
<dbReference type="AlphaFoldDB" id="A0A926F8F1"/>
<reference evidence="2" key="1">
    <citation type="submission" date="2020-08" db="EMBL/GenBank/DDBJ databases">
        <title>Genome public.</title>
        <authorList>
            <person name="Liu C."/>
            <person name="Sun Q."/>
        </authorList>
    </citation>
    <scope>NUCLEOTIDE SEQUENCE</scope>
    <source>
        <strain evidence="2">N12</strain>
    </source>
</reference>